<reference evidence="2" key="1">
    <citation type="journal article" date="2019" name="Int. J. Syst. Evol. Microbiol.">
        <title>The Global Catalogue of Microorganisms (GCM) 10K type strain sequencing project: providing services to taxonomists for standard genome sequencing and annotation.</title>
        <authorList>
            <consortium name="The Broad Institute Genomics Platform"/>
            <consortium name="The Broad Institute Genome Sequencing Center for Infectious Disease"/>
            <person name="Wu L."/>
            <person name="Ma J."/>
        </authorList>
    </citation>
    <scope>NUCLEOTIDE SEQUENCE [LARGE SCALE GENOMIC DNA]</scope>
    <source>
        <strain evidence="2">JCM 16603</strain>
    </source>
</reference>
<proteinExistence type="predicted"/>
<accession>A0ABP7RLX0</accession>
<dbReference type="Proteomes" id="UP001501310">
    <property type="component" value="Unassembled WGS sequence"/>
</dbReference>
<protein>
    <submittedName>
        <fullName evidence="1">Uncharacterized protein</fullName>
    </submittedName>
</protein>
<comment type="caution">
    <text evidence="1">The sequence shown here is derived from an EMBL/GenBank/DDBJ whole genome shotgun (WGS) entry which is preliminary data.</text>
</comment>
<sequence>MVGELEVIFGLDPVAGKLRVARHVLVLLEQLRGIAAAPLLATVAATAASPETPRLLTPTTATAAALAIVHQA</sequence>
<evidence type="ECO:0000313" key="1">
    <source>
        <dbReference type="EMBL" id="GAA3999429.1"/>
    </source>
</evidence>
<evidence type="ECO:0000313" key="2">
    <source>
        <dbReference type="Proteomes" id="UP001501310"/>
    </source>
</evidence>
<gene>
    <name evidence="1" type="ORF">GCM10022211_06760</name>
</gene>
<dbReference type="EMBL" id="BAAAZD010000001">
    <property type="protein sequence ID" value="GAA3999429.1"/>
    <property type="molecule type" value="Genomic_DNA"/>
</dbReference>
<keyword evidence="2" id="KW-1185">Reference proteome</keyword>
<organism evidence="1 2">
    <name type="scientific">Sphingomonas humi</name>
    <dbReference type="NCBI Taxonomy" id="335630"/>
    <lineage>
        <taxon>Bacteria</taxon>
        <taxon>Pseudomonadati</taxon>
        <taxon>Pseudomonadota</taxon>
        <taxon>Alphaproteobacteria</taxon>
        <taxon>Sphingomonadales</taxon>
        <taxon>Sphingomonadaceae</taxon>
        <taxon>Sphingomonas</taxon>
    </lineage>
</organism>
<name>A0ABP7RLX0_9SPHN</name>